<keyword evidence="5" id="KW-1185">Reference proteome</keyword>
<dbReference type="InterPro" id="IPR050267">
    <property type="entry name" value="Anti-sigma-factor_SerPK"/>
</dbReference>
<dbReference type="InterPro" id="IPR036890">
    <property type="entry name" value="HATPase_C_sf"/>
</dbReference>
<dbReference type="InterPro" id="IPR003594">
    <property type="entry name" value="HATPase_dom"/>
</dbReference>
<evidence type="ECO:0000256" key="1">
    <source>
        <dbReference type="ARBA" id="ARBA00022527"/>
    </source>
</evidence>
<dbReference type="PANTHER" id="PTHR35526:SF3">
    <property type="entry name" value="ANTI-SIGMA-F FACTOR RSBW"/>
    <property type="match status" value="1"/>
</dbReference>
<evidence type="ECO:0000313" key="5">
    <source>
        <dbReference type="Proteomes" id="UP000236754"/>
    </source>
</evidence>
<dbReference type="SUPFAM" id="SSF55874">
    <property type="entry name" value="ATPase domain of HSP90 chaperone/DNA topoisomerase II/histidine kinase"/>
    <property type="match status" value="1"/>
</dbReference>
<keyword evidence="4" id="KW-0808">Transferase</keyword>
<dbReference type="EMBL" id="FNVU01000006">
    <property type="protein sequence ID" value="SEG57083.1"/>
    <property type="molecule type" value="Genomic_DNA"/>
</dbReference>
<feature type="region of interest" description="Disordered" evidence="2">
    <location>
        <begin position="124"/>
        <end position="162"/>
    </location>
</feature>
<feature type="domain" description="Histidine kinase/HSP90-like ATPase" evidence="3">
    <location>
        <begin position="5"/>
        <end position="101"/>
    </location>
</feature>
<dbReference type="OrthoDB" id="3852691at2"/>
<keyword evidence="4" id="KW-0418">Kinase</keyword>
<dbReference type="PANTHER" id="PTHR35526">
    <property type="entry name" value="ANTI-SIGMA-F FACTOR RSBW-RELATED"/>
    <property type="match status" value="1"/>
</dbReference>
<dbReference type="CDD" id="cd16936">
    <property type="entry name" value="HATPase_RsbW-like"/>
    <property type="match status" value="1"/>
</dbReference>
<dbReference type="Gene3D" id="3.30.565.10">
    <property type="entry name" value="Histidine kinase-like ATPase, C-terminal domain"/>
    <property type="match status" value="1"/>
</dbReference>
<evidence type="ECO:0000259" key="3">
    <source>
        <dbReference type="Pfam" id="PF13581"/>
    </source>
</evidence>
<dbReference type="Pfam" id="PF13581">
    <property type="entry name" value="HATPase_c_2"/>
    <property type="match status" value="1"/>
</dbReference>
<name>A0A1H6B8C1_9ACTN</name>
<feature type="compositionally biased region" description="Low complexity" evidence="2">
    <location>
        <begin position="133"/>
        <end position="155"/>
    </location>
</feature>
<accession>A0A1H6B8C1</accession>
<evidence type="ECO:0000256" key="2">
    <source>
        <dbReference type="SAM" id="MobiDB-lite"/>
    </source>
</evidence>
<keyword evidence="1" id="KW-0723">Serine/threonine-protein kinase</keyword>
<sequence>MFRLTADRTSASAARREVRTALASWSLRDEVCDDVVLVVSELVTNAIVHAAGDLVVCRLRCVGPEVRVEVASEGHGDPGGDDRAPGECGRGLVVVDALSTAWGFDVPTPGGGWTAWATIATHPAPASGTVPEPGRAAASGAAPGPADGTASGGAAMRAEVPR</sequence>
<organism evidence="4 5">
    <name type="scientific">Actinacidiphila yanglinensis</name>
    <dbReference type="NCBI Taxonomy" id="310779"/>
    <lineage>
        <taxon>Bacteria</taxon>
        <taxon>Bacillati</taxon>
        <taxon>Actinomycetota</taxon>
        <taxon>Actinomycetes</taxon>
        <taxon>Kitasatosporales</taxon>
        <taxon>Streptomycetaceae</taxon>
        <taxon>Actinacidiphila</taxon>
    </lineage>
</organism>
<protein>
    <submittedName>
        <fullName evidence="4">Histidine kinase-like ATPase domain-containing protein</fullName>
    </submittedName>
</protein>
<reference evidence="4 5" key="1">
    <citation type="submission" date="2016-10" db="EMBL/GenBank/DDBJ databases">
        <authorList>
            <person name="de Groot N.N."/>
        </authorList>
    </citation>
    <scope>NUCLEOTIDE SEQUENCE [LARGE SCALE GENOMIC DNA]</scope>
    <source>
        <strain evidence="4 5">CGMCC 4.2023</strain>
    </source>
</reference>
<dbReference type="GO" id="GO:0004674">
    <property type="term" value="F:protein serine/threonine kinase activity"/>
    <property type="evidence" value="ECO:0007669"/>
    <property type="project" value="UniProtKB-KW"/>
</dbReference>
<gene>
    <name evidence="4" type="ORF">SAMN05216223_106318</name>
</gene>
<proteinExistence type="predicted"/>
<dbReference type="RefSeq" id="WP_160145047.1">
    <property type="nucleotide sequence ID" value="NZ_FNVU01000006.1"/>
</dbReference>
<dbReference type="AlphaFoldDB" id="A0A1H6B8C1"/>
<dbReference type="Proteomes" id="UP000236754">
    <property type="component" value="Unassembled WGS sequence"/>
</dbReference>
<evidence type="ECO:0000313" key="4">
    <source>
        <dbReference type="EMBL" id="SEG57083.1"/>
    </source>
</evidence>